<feature type="compositionally biased region" description="Low complexity" evidence="1">
    <location>
        <begin position="183"/>
        <end position="201"/>
    </location>
</feature>
<comment type="caution">
    <text evidence="2">The sequence shown here is derived from an EMBL/GenBank/DDBJ whole genome shotgun (WGS) entry which is preliminary data.</text>
</comment>
<evidence type="ECO:0000313" key="2">
    <source>
        <dbReference type="EMBL" id="MCP2364281.1"/>
    </source>
</evidence>
<accession>A0A9X2GSD5</accession>
<dbReference type="GO" id="GO:0000428">
    <property type="term" value="C:DNA-directed RNA polymerase complex"/>
    <property type="evidence" value="ECO:0007669"/>
    <property type="project" value="UniProtKB-KW"/>
</dbReference>
<feature type="region of interest" description="Disordered" evidence="1">
    <location>
        <begin position="99"/>
        <end position="240"/>
    </location>
</feature>
<keyword evidence="2" id="KW-0240">DNA-directed RNA polymerase</keyword>
<evidence type="ECO:0000313" key="3">
    <source>
        <dbReference type="Proteomes" id="UP001139648"/>
    </source>
</evidence>
<keyword evidence="2" id="KW-0804">Transcription</keyword>
<gene>
    <name evidence="2" type="ORF">HD597_011301</name>
</gene>
<keyword evidence="3" id="KW-1185">Reference proteome</keyword>
<dbReference type="AlphaFoldDB" id="A0A9X2GSD5"/>
<sequence>MAMLVCSDCSTRYAQDLETCPHCGGRERVEEGSTQGSRLPFLDVTCPTAGCRAEDVVRRIHQPMIVPGVVERPTYVCVSCGAVMLPVAGWPGLAGMEENMPKITRHGGPTNAAADREEESAGRPPANDPAIEPPEREHQLNGPSEGIEVPADGTESPEITGDGSGEALPPVEQEGDEPSPGNSSSTFSETPPPSEETSSPAPRRRARTTASRSKAAQTESSTADGTDGSGPETPDEGKDD</sequence>
<proteinExistence type="predicted"/>
<dbReference type="Proteomes" id="UP001139648">
    <property type="component" value="Unassembled WGS sequence"/>
</dbReference>
<protein>
    <submittedName>
        <fullName evidence="2">DNA-directed RNA polymerase subunit RPC12/RpoP</fullName>
    </submittedName>
</protein>
<name>A0A9X2GSD5_9ACTN</name>
<dbReference type="RefSeq" id="WP_253756588.1">
    <property type="nucleotide sequence ID" value="NZ_BAABKA010000012.1"/>
</dbReference>
<evidence type="ECO:0000256" key="1">
    <source>
        <dbReference type="SAM" id="MobiDB-lite"/>
    </source>
</evidence>
<dbReference type="EMBL" id="JAMZEB010000002">
    <property type="protein sequence ID" value="MCP2364281.1"/>
    <property type="molecule type" value="Genomic_DNA"/>
</dbReference>
<organism evidence="2 3">
    <name type="scientific">Nonomuraea thailandensis</name>
    <dbReference type="NCBI Taxonomy" id="1188745"/>
    <lineage>
        <taxon>Bacteria</taxon>
        <taxon>Bacillati</taxon>
        <taxon>Actinomycetota</taxon>
        <taxon>Actinomycetes</taxon>
        <taxon>Streptosporangiales</taxon>
        <taxon>Streptosporangiaceae</taxon>
        <taxon>Nonomuraea</taxon>
    </lineage>
</organism>
<reference evidence="2" key="1">
    <citation type="submission" date="2022-06" db="EMBL/GenBank/DDBJ databases">
        <title>Sequencing the genomes of 1000 actinobacteria strains.</title>
        <authorList>
            <person name="Klenk H.-P."/>
        </authorList>
    </citation>
    <scope>NUCLEOTIDE SEQUENCE</scope>
    <source>
        <strain evidence="2">DSM 46694</strain>
    </source>
</reference>